<organism evidence="2 3">
    <name type="scientific">Cylindrodendrum hubeiense</name>
    <dbReference type="NCBI Taxonomy" id="595255"/>
    <lineage>
        <taxon>Eukaryota</taxon>
        <taxon>Fungi</taxon>
        <taxon>Dikarya</taxon>
        <taxon>Ascomycota</taxon>
        <taxon>Pezizomycotina</taxon>
        <taxon>Sordariomycetes</taxon>
        <taxon>Hypocreomycetidae</taxon>
        <taxon>Hypocreales</taxon>
        <taxon>Nectriaceae</taxon>
        <taxon>Cylindrodendrum</taxon>
    </lineage>
</organism>
<sequence length="142" mass="15760">MAGVASTGATGLTKVQEIMLDAAMGSAFDTGNYPEDLDAMTQYLRAERVPEDLLAEDHQTVRMNFYIRHCNRALKAAREQPRQEPVARPISPPYSSTTSDRPKPPEPEPREYLLDAAEQATSEEIPTLVPTFLDEVSINPEN</sequence>
<evidence type="ECO:0000313" key="2">
    <source>
        <dbReference type="EMBL" id="KAF7555764.1"/>
    </source>
</evidence>
<name>A0A9P5HDV9_9HYPO</name>
<reference evidence="2" key="1">
    <citation type="submission" date="2020-03" db="EMBL/GenBank/DDBJ databases">
        <title>Draft Genome Sequence of Cylindrodendrum hubeiense.</title>
        <authorList>
            <person name="Buettner E."/>
            <person name="Kellner H."/>
        </authorList>
    </citation>
    <scope>NUCLEOTIDE SEQUENCE</scope>
    <source>
        <strain evidence="2">IHI 201604</strain>
    </source>
</reference>
<feature type="region of interest" description="Disordered" evidence="1">
    <location>
        <begin position="76"/>
        <end position="142"/>
    </location>
</feature>
<evidence type="ECO:0000256" key="1">
    <source>
        <dbReference type="SAM" id="MobiDB-lite"/>
    </source>
</evidence>
<comment type="caution">
    <text evidence="2">The sequence shown here is derived from an EMBL/GenBank/DDBJ whole genome shotgun (WGS) entry which is preliminary data.</text>
</comment>
<feature type="compositionally biased region" description="Basic and acidic residues" evidence="1">
    <location>
        <begin position="100"/>
        <end position="113"/>
    </location>
</feature>
<dbReference type="EMBL" id="JAANBB010000017">
    <property type="protein sequence ID" value="KAF7555764.1"/>
    <property type="molecule type" value="Genomic_DNA"/>
</dbReference>
<dbReference type="AlphaFoldDB" id="A0A9P5HDV9"/>
<dbReference type="Proteomes" id="UP000722485">
    <property type="component" value="Unassembled WGS sequence"/>
</dbReference>
<proteinExistence type="predicted"/>
<protein>
    <submittedName>
        <fullName evidence="2">Uncharacterized protein</fullName>
    </submittedName>
</protein>
<gene>
    <name evidence="2" type="ORF">G7Z17_g1925</name>
</gene>
<accession>A0A9P5HDV9</accession>
<keyword evidence="3" id="KW-1185">Reference proteome</keyword>
<evidence type="ECO:0000313" key="3">
    <source>
        <dbReference type="Proteomes" id="UP000722485"/>
    </source>
</evidence>